<dbReference type="EMBL" id="UAWN01000001">
    <property type="protein sequence ID" value="SQC05584.1"/>
    <property type="molecule type" value="Genomic_DNA"/>
</dbReference>
<dbReference type="InterPro" id="IPR051557">
    <property type="entry name" value="NipSnap_domain"/>
</dbReference>
<reference evidence="3 4" key="1">
    <citation type="submission" date="2018-06" db="EMBL/GenBank/DDBJ databases">
        <authorList>
            <consortium name="Pathogen Informatics"/>
            <person name="Doyle S."/>
        </authorList>
    </citation>
    <scope>NUCLEOTIDE SEQUENCE [LARGE SCALE GENOMIC DNA]</scope>
    <source>
        <strain evidence="3 4">NCTC9128</strain>
    </source>
</reference>
<feature type="domain" description="NIPSNAP" evidence="2">
    <location>
        <begin position="3"/>
        <end position="102"/>
    </location>
</feature>
<accession>A0A2X3C116</accession>
<comment type="similarity">
    <text evidence="1">Belongs to the NipSnap family.</text>
</comment>
<protein>
    <submittedName>
        <fullName evidence="3">NIPSNAP family containing protein</fullName>
    </submittedName>
</protein>
<dbReference type="SUPFAM" id="SSF54909">
    <property type="entry name" value="Dimeric alpha+beta barrel"/>
    <property type="match status" value="1"/>
</dbReference>
<evidence type="ECO:0000256" key="1">
    <source>
        <dbReference type="ARBA" id="ARBA00005291"/>
    </source>
</evidence>
<gene>
    <name evidence="3" type="ORF">NCTC9128_00182</name>
</gene>
<name>A0A2X3C116_KLEPN</name>
<dbReference type="PANTHER" id="PTHR21017">
    <property type="entry name" value="NIPSNAP-RELATED"/>
    <property type="match status" value="1"/>
</dbReference>
<dbReference type="Pfam" id="PF07978">
    <property type="entry name" value="NIPSNAP"/>
    <property type="match status" value="1"/>
</dbReference>
<proteinExistence type="inferred from homology"/>
<dbReference type="InterPro" id="IPR011008">
    <property type="entry name" value="Dimeric_a/b-barrel"/>
</dbReference>
<dbReference type="AlphaFoldDB" id="A0A2X3C116"/>
<sequence>MIYEKRTYTINPLKMADWLALYQSDALAVQTDHLGQLIGFFFTEIGVVNQVVHIWAYESLDDRLVRRARMAQDERWQTFSRKNRELAAVERLESVLMRPTAFHLCSKESNMSGPVKVDVLVVGSGAAGSLPR</sequence>
<evidence type="ECO:0000313" key="3">
    <source>
        <dbReference type="EMBL" id="SQC05584.1"/>
    </source>
</evidence>
<organism evidence="3 4">
    <name type="scientific">Klebsiella pneumoniae</name>
    <dbReference type="NCBI Taxonomy" id="573"/>
    <lineage>
        <taxon>Bacteria</taxon>
        <taxon>Pseudomonadati</taxon>
        <taxon>Pseudomonadota</taxon>
        <taxon>Gammaproteobacteria</taxon>
        <taxon>Enterobacterales</taxon>
        <taxon>Enterobacteriaceae</taxon>
        <taxon>Klebsiella/Raoultella group</taxon>
        <taxon>Klebsiella</taxon>
        <taxon>Klebsiella pneumoniae complex</taxon>
    </lineage>
</organism>
<evidence type="ECO:0000259" key="2">
    <source>
        <dbReference type="Pfam" id="PF07978"/>
    </source>
</evidence>
<evidence type="ECO:0000313" key="4">
    <source>
        <dbReference type="Proteomes" id="UP000251088"/>
    </source>
</evidence>
<dbReference type="InterPro" id="IPR012577">
    <property type="entry name" value="NIPSNAP"/>
</dbReference>
<dbReference type="PANTHER" id="PTHR21017:SF17">
    <property type="entry name" value="PROTEIN NIPSNAP"/>
    <property type="match status" value="1"/>
</dbReference>
<dbReference type="Gene3D" id="3.30.70.100">
    <property type="match status" value="1"/>
</dbReference>
<dbReference type="Proteomes" id="UP000251088">
    <property type="component" value="Unassembled WGS sequence"/>
</dbReference>